<protein>
    <recommendedName>
        <fullName evidence="3">Phage gp6-like head-tail connector protein</fullName>
    </recommendedName>
</protein>
<evidence type="ECO:0000313" key="2">
    <source>
        <dbReference type="Proteomes" id="UP000502113"/>
    </source>
</evidence>
<keyword evidence="2" id="KW-1185">Reference proteome</keyword>
<dbReference type="InterPro" id="IPR021146">
    <property type="entry name" value="Phage_gp6-like_head-tail"/>
</dbReference>
<dbReference type="EMBL" id="MT119361">
    <property type="protein sequence ID" value="QIQ66310.1"/>
    <property type="molecule type" value="Genomic_DNA"/>
</dbReference>
<gene>
    <name evidence="1" type="ORF">vipetofem_12</name>
</gene>
<dbReference type="InterPro" id="IPR006450">
    <property type="entry name" value="Phage_HK97_gp6-like"/>
</dbReference>
<dbReference type="CDD" id="cd08054">
    <property type="entry name" value="gp6"/>
    <property type="match status" value="1"/>
</dbReference>
<reference evidence="2" key="1">
    <citation type="submission" date="2020-02" db="EMBL/GenBank/DDBJ databases">
        <authorList>
            <person name="Olsen N.S."/>
            <person name="Forero-Junco L."/>
            <person name="Kot W."/>
            <person name="Hansen L.H."/>
        </authorList>
    </citation>
    <scope>NUCLEOTIDE SEQUENCE [LARGE SCALE GENOMIC DNA]</scope>
</reference>
<proteinExistence type="predicted"/>
<dbReference type="NCBIfam" id="TIGR01560">
    <property type="entry name" value="put_DNA_pack"/>
    <property type="match status" value="1"/>
</dbReference>
<evidence type="ECO:0008006" key="3">
    <source>
        <dbReference type="Google" id="ProtNLM"/>
    </source>
</evidence>
<sequence>MENSEKNELEVLVATTSPQDLTVDDLKNYMRIDFEDPENDRFIGTILAAAKSFVQTYLGWKFNEWVDGDIPSEITIATLAISEHWYKNRGVLTEDISKQELPYVFEGILDMHRNWQVTLADSGFSDRGCGGYYL</sequence>
<evidence type="ECO:0000313" key="1">
    <source>
        <dbReference type="EMBL" id="QIQ66310.1"/>
    </source>
</evidence>
<organism evidence="1 2">
    <name type="scientific">Enterococcus phage vipetofem</name>
    <dbReference type="NCBI Taxonomy" id="2719594"/>
    <lineage>
        <taxon>Viruses</taxon>
        <taxon>Duplodnaviria</taxon>
        <taxon>Heunggongvirae</taxon>
        <taxon>Uroviricota</taxon>
        <taxon>Caudoviricetes</taxon>
        <taxon>Andrewesvirinae</taxon>
        <taxon>Vipetofemvirus</taxon>
        <taxon>Vipetofemvirus vipetofem</taxon>
    </lineage>
</organism>
<name>A0A6G9LKZ1_9CAUD</name>
<accession>A0A6G9LKZ1</accession>
<dbReference type="Pfam" id="PF05135">
    <property type="entry name" value="Phage_connect_1"/>
    <property type="match status" value="1"/>
</dbReference>
<dbReference type="Proteomes" id="UP000502113">
    <property type="component" value="Segment"/>
</dbReference>
<dbReference type="Gene3D" id="1.10.3230.30">
    <property type="entry name" value="Phage gp6-like head-tail connector protein"/>
    <property type="match status" value="1"/>
</dbReference>